<feature type="compositionally biased region" description="Polar residues" evidence="1">
    <location>
        <begin position="121"/>
        <end position="133"/>
    </location>
</feature>
<feature type="region of interest" description="Disordered" evidence="1">
    <location>
        <begin position="25"/>
        <end position="180"/>
    </location>
</feature>
<name>A0A2I4KAA2_HETGL</name>
<organism evidence="3">
    <name type="scientific">Heterodera glycines</name>
    <name type="common">Soybean cyst nematode worm</name>
    <dbReference type="NCBI Taxonomy" id="51029"/>
    <lineage>
        <taxon>Eukaryota</taxon>
        <taxon>Metazoa</taxon>
        <taxon>Ecdysozoa</taxon>
        <taxon>Nematoda</taxon>
        <taxon>Chromadorea</taxon>
        <taxon>Rhabditida</taxon>
        <taxon>Tylenchina</taxon>
        <taxon>Tylenchomorpha</taxon>
        <taxon>Tylenchoidea</taxon>
        <taxon>Heteroderidae</taxon>
        <taxon>Heteroderinae</taxon>
        <taxon>Heterodera</taxon>
    </lineage>
</organism>
<feature type="signal peptide" evidence="2">
    <location>
        <begin position="1"/>
        <end position="20"/>
    </location>
</feature>
<dbReference type="AlphaFoldDB" id="A0A2I4KAA2"/>
<feature type="chain" id="PRO_5014445315" evidence="2">
    <location>
        <begin position="21"/>
        <end position="214"/>
    </location>
</feature>
<evidence type="ECO:0000313" key="3">
    <source>
        <dbReference type="EMBL" id="ANC33047.1"/>
    </source>
</evidence>
<protein>
    <submittedName>
        <fullName evidence="3">GLAND18-3-5</fullName>
    </submittedName>
</protein>
<evidence type="ECO:0000256" key="1">
    <source>
        <dbReference type="SAM" id="MobiDB-lite"/>
    </source>
</evidence>
<dbReference type="EMBL" id="KT954106">
    <property type="protein sequence ID" value="ANC33047.1"/>
    <property type="molecule type" value="mRNA"/>
</dbReference>
<feature type="compositionally biased region" description="Basic and acidic residues" evidence="1">
    <location>
        <begin position="102"/>
        <end position="113"/>
    </location>
</feature>
<feature type="compositionally biased region" description="Polar residues" evidence="1">
    <location>
        <begin position="85"/>
        <end position="98"/>
    </location>
</feature>
<reference evidence="3" key="1">
    <citation type="submission" date="2015-10" db="EMBL/GenBank/DDBJ databases">
        <title>HgGLAND18 is a malaria-like effector of the soybean cyst nematode that is important for virulence on soybean and efficiently targets host cell nucleoli for suppression of innate immunity.</title>
        <authorList>
            <person name="Noon J.B."/>
            <person name="Maier T.R."/>
            <person name="Baum T.J."/>
        </authorList>
    </citation>
    <scope>NUCLEOTIDE SEQUENCE</scope>
</reference>
<feature type="compositionally biased region" description="Polar residues" evidence="1">
    <location>
        <begin position="163"/>
        <end position="173"/>
    </location>
</feature>
<proteinExistence type="evidence at transcript level"/>
<evidence type="ECO:0000256" key="2">
    <source>
        <dbReference type="SAM" id="SignalP"/>
    </source>
</evidence>
<accession>A0A2I4KAA2</accession>
<sequence length="214" mass="23582">MAILLKCVLLLSIMAIFCDCMDPGKKGKSKDPIPIPKQEGSDPIPIPKQEGSDPIPIPKQEGSDPIPIPKQEGSDPIPIPKQEGKPSSSAANSPTVTKGTPKRGELDTPEFYKKSPKNKVNGINSPRKPNNGSPRKDKKALQKERQEERKQKERERENRFLRTKSTAGNTTDATDVETESEVIPTFVAELEDSTVEYPTDIECHVATKTDLGRK</sequence>
<feature type="compositionally biased region" description="Basic and acidic residues" evidence="1">
    <location>
        <begin position="139"/>
        <end position="160"/>
    </location>
</feature>
<keyword evidence="2" id="KW-0732">Signal</keyword>